<protein>
    <recommendedName>
        <fullName evidence="4">HAMP domain-containing protein</fullName>
    </recommendedName>
</protein>
<feature type="transmembrane region" description="Helical" evidence="1">
    <location>
        <begin position="63"/>
        <end position="86"/>
    </location>
</feature>
<dbReference type="RefSeq" id="WP_085010642.1">
    <property type="nucleotide sequence ID" value="NZ_NAAD01000011.1"/>
</dbReference>
<dbReference type="STRING" id="1969733.B5V00_09965"/>
<keyword evidence="1" id="KW-1133">Transmembrane helix</keyword>
<dbReference type="Gene3D" id="6.10.340.10">
    <property type="match status" value="1"/>
</dbReference>
<keyword evidence="1" id="KW-0472">Membrane</keyword>
<name>A0A1X0Y3B4_9BACT</name>
<evidence type="ECO:0000313" key="3">
    <source>
        <dbReference type="Proteomes" id="UP000193136"/>
    </source>
</evidence>
<keyword evidence="1" id="KW-0812">Transmembrane</keyword>
<feature type="transmembrane region" description="Helical" evidence="1">
    <location>
        <begin position="20"/>
        <end position="38"/>
    </location>
</feature>
<proteinExistence type="predicted"/>
<dbReference type="OrthoDB" id="5431364at2"/>
<reference evidence="2 3" key="1">
    <citation type="submission" date="2017-03" db="EMBL/GenBank/DDBJ databases">
        <title>Genome sequence of Geothermobacter sp. EPR-M, Deep-Sea Iron Reducer.</title>
        <authorList>
            <person name="Tully B."/>
            <person name="Savalia P."/>
            <person name="Abuyen K."/>
            <person name="Baughan C."/>
            <person name="Romero E."/>
            <person name="Ronkowski C."/>
            <person name="Torres B."/>
            <person name="Tremblay J."/>
            <person name="Trujillo A."/>
            <person name="Tyler M."/>
            <person name="Perez-Rodriguez I."/>
            <person name="Amend J."/>
        </authorList>
    </citation>
    <scope>NUCLEOTIDE SEQUENCE [LARGE SCALE GENOMIC DNA]</scope>
    <source>
        <strain evidence="2 3">EPR-M</strain>
    </source>
</reference>
<dbReference type="Proteomes" id="UP000193136">
    <property type="component" value="Unassembled WGS sequence"/>
</dbReference>
<evidence type="ECO:0000256" key="1">
    <source>
        <dbReference type="SAM" id="Phobius"/>
    </source>
</evidence>
<organism evidence="2 3">
    <name type="scientific">Geothermobacter hydrogeniphilus</name>
    <dbReference type="NCBI Taxonomy" id="1969733"/>
    <lineage>
        <taxon>Bacteria</taxon>
        <taxon>Pseudomonadati</taxon>
        <taxon>Thermodesulfobacteriota</taxon>
        <taxon>Desulfuromonadia</taxon>
        <taxon>Desulfuromonadales</taxon>
        <taxon>Geothermobacteraceae</taxon>
        <taxon>Geothermobacter</taxon>
    </lineage>
</organism>
<accession>A0A1X0Y3B4</accession>
<evidence type="ECO:0000313" key="2">
    <source>
        <dbReference type="EMBL" id="ORJ59598.1"/>
    </source>
</evidence>
<dbReference type="AlphaFoldDB" id="A0A1X0Y3B4"/>
<sequence length="186" mass="21014">MHKEKPIEPVFSLRFQLKYCLAMVAGSILTSLVLFFYLDQGLGNGYFESLVTLSNLEATVPSYLIISFSVQLVLIILITIVIHLFVSHKIAGPVYRYELALTSILKDDLRYDVRTRQGDQLKSMVHALNGFIDSMRDIFTEVHNLHELLDEELKHDSPDFEKVAAAARQMRLQLAADSRNNGGAES</sequence>
<dbReference type="EMBL" id="NAAD01000011">
    <property type="protein sequence ID" value="ORJ59598.1"/>
    <property type="molecule type" value="Genomic_DNA"/>
</dbReference>
<keyword evidence="3" id="KW-1185">Reference proteome</keyword>
<comment type="caution">
    <text evidence="2">The sequence shown here is derived from an EMBL/GenBank/DDBJ whole genome shotgun (WGS) entry which is preliminary data.</text>
</comment>
<gene>
    <name evidence="2" type="ORF">B5V00_09965</name>
</gene>
<evidence type="ECO:0008006" key="4">
    <source>
        <dbReference type="Google" id="ProtNLM"/>
    </source>
</evidence>